<evidence type="ECO:0000313" key="1">
    <source>
        <dbReference type="EMBL" id="GAG17671.1"/>
    </source>
</evidence>
<gene>
    <name evidence="1" type="ORF">S01H1_52637</name>
</gene>
<dbReference type="InterPro" id="IPR019271">
    <property type="entry name" value="DUF2284_metal-binding"/>
</dbReference>
<dbReference type="Pfam" id="PF10050">
    <property type="entry name" value="DUF2284"/>
    <property type="match status" value="1"/>
</dbReference>
<name>X0WY50_9ZZZZ</name>
<feature type="non-terminal residue" evidence="1">
    <location>
        <position position="117"/>
    </location>
</feature>
<dbReference type="EMBL" id="BARS01034032">
    <property type="protein sequence ID" value="GAG17671.1"/>
    <property type="molecule type" value="Genomic_DNA"/>
</dbReference>
<evidence type="ECO:0008006" key="2">
    <source>
        <dbReference type="Google" id="ProtNLM"/>
    </source>
</evidence>
<organism evidence="1">
    <name type="scientific">marine sediment metagenome</name>
    <dbReference type="NCBI Taxonomy" id="412755"/>
    <lineage>
        <taxon>unclassified sequences</taxon>
        <taxon>metagenomes</taxon>
        <taxon>ecological metagenomes</taxon>
    </lineage>
</organism>
<dbReference type="AlphaFoldDB" id="X0WY50"/>
<proteinExistence type="predicted"/>
<protein>
    <recommendedName>
        <fullName evidence="2">DUF2284 domain-containing protein</fullName>
    </recommendedName>
</protein>
<comment type="caution">
    <text evidence="1">The sequence shown here is derived from an EMBL/GenBank/DDBJ whole genome shotgun (WGS) entry which is preliminary data.</text>
</comment>
<accession>X0WY50</accession>
<sequence>MEKLEDFCRKAIELGAAKAKIIRAEEVIVADWVRLKCQYGCGGYGKRLTCPPYSPTPSETRKVIAGYRKAILLKFRSCQECGDQRVVNVHQFTAETEREVFLSGYYAAFGMTSGPCD</sequence>
<reference evidence="1" key="1">
    <citation type="journal article" date="2014" name="Front. Microbiol.">
        <title>High frequency of phylogenetically diverse reductive dehalogenase-homologous genes in deep subseafloor sedimentary metagenomes.</title>
        <authorList>
            <person name="Kawai M."/>
            <person name="Futagami T."/>
            <person name="Toyoda A."/>
            <person name="Takaki Y."/>
            <person name="Nishi S."/>
            <person name="Hori S."/>
            <person name="Arai W."/>
            <person name="Tsubouchi T."/>
            <person name="Morono Y."/>
            <person name="Uchiyama I."/>
            <person name="Ito T."/>
            <person name="Fujiyama A."/>
            <person name="Inagaki F."/>
            <person name="Takami H."/>
        </authorList>
    </citation>
    <scope>NUCLEOTIDE SEQUENCE</scope>
    <source>
        <strain evidence="1">Expedition CK06-06</strain>
    </source>
</reference>